<protein>
    <submittedName>
        <fullName evidence="2">Uncharacterized protein</fullName>
    </submittedName>
</protein>
<dbReference type="AlphaFoldDB" id="A0A9X9Q5V0"/>
<comment type="caution">
    <text evidence="2">The sequence shown here is derived from an EMBL/GenBank/DDBJ whole genome shotgun (WGS) entry which is preliminary data.</text>
</comment>
<evidence type="ECO:0000256" key="1">
    <source>
        <dbReference type="SAM" id="MobiDB-lite"/>
    </source>
</evidence>
<sequence>MTPTSTPRGTSAWTSWRISGPPCVCQDHPAIHPESARRTQHSQPFEHTCY</sequence>
<feature type="region of interest" description="Disordered" evidence="1">
    <location>
        <begin position="1"/>
        <end position="20"/>
    </location>
</feature>
<keyword evidence="3" id="KW-1185">Reference proteome</keyword>
<name>A0A9X9Q5V0_GULGU</name>
<evidence type="ECO:0000313" key="3">
    <source>
        <dbReference type="Proteomes" id="UP000269945"/>
    </source>
</evidence>
<dbReference type="EMBL" id="CYRY02040192">
    <property type="protein sequence ID" value="VCX31072.1"/>
    <property type="molecule type" value="Genomic_DNA"/>
</dbReference>
<feature type="compositionally biased region" description="Polar residues" evidence="1">
    <location>
        <begin position="1"/>
        <end position="17"/>
    </location>
</feature>
<organism evidence="2 3">
    <name type="scientific">Gulo gulo</name>
    <name type="common">Wolverine</name>
    <name type="synonym">Gluton</name>
    <dbReference type="NCBI Taxonomy" id="48420"/>
    <lineage>
        <taxon>Eukaryota</taxon>
        <taxon>Metazoa</taxon>
        <taxon>Chordata</taxon>
        <taxon>Craniata</taxon>
        <taxon>Vertebrata</taxon>
        <taxon>Euteleostomi</taxon>
        <taxon>Mammalia</taxon>
        <taxon>Eutheria</taxon>
        <taxon>Laurasiatheria</taxon>
        <taxon>Carnivora</taxon>
        <taxon>Caniformia</taxon>
        <taxon>Musteloidea</taxon>
        <taxon>Mustelidae</taxon>
        <taxon>Guloninae</taxon>
        <taxon>Gulo</taxon>
    </lineage>
</organism>
<feature type="compositionally biased region" description="Polar residues" evidence="1">
    <location>
        <begin position="41"/>
        <end position="50"/>
    </location>
</feature>
<gene>
    <name evidence="2" type="ORF">BN2614_LOCUS2</name>
</gene>
<reference evidence="2 3" key="1">
    <citation type="submission" date="2018-10" db="EMBL/GenBank/DDBJ databases">
        <authorList>
            <person name="Ekblom R."/>
            <person name="Jareborg N."/>
        </authorList>
    </citation>
    <scope>NUCLEOTIDE SEQUENCE [LARGE SCALE GENOMIC DNA]</scope>
    <source>
        <tissue evidence="2">Muscle</tissue>
    </source>
</reference>
<proteinExistence type="predicted"/>
<feature type="region of interest" description="Disordered" evidence="1">
    <location>
        <begin position="29"/>
        <end position="50"/>
    </location>
</feature>
<dbReference type="Proteomes" id="UP000269945">
    <property type="component" value="Unassembled WGS sequence"/>
</dbReference>
<evidence type="ECO:0000313" key="2">
    <source>
        <dbReference type="EMBL" id="VCX31072.1"/>
    </source>
</evidence>
<accession>A0A9X9Q5V0</accession>